<gene>
    <name evidence="7" type="ORF">EHO51_09420</name>
</gene>
<dbReference type="InterPro" id="IPR001460">
    <property type="entry name" value="PCN-bd_Tpept"/>
</dbReference>
<dbReference type="Gene3D" id="3.40.710.10">
    <property type="entry name" value="DD-peptidase/beta-lactamase superfamily"/>
    <property type="match status" value="1"/>
</dbReference>
<dbReference type="EMBL" id="CP034086">
    <property type="protein sequence ID" value="AZG76934.1"/>
    <property type="molecule type" value="Genomic_DNA"/>
</dbReference>
<keyword evidence="2" id="KW-0378">Hydrolase</keyword>
<evidence type="ECO:0000313" key="8">
    <source>
        <dbReference type="Proteomes" id="UP000273982"/>
    </source>
</evidence>
<dbReference type="Pfam" id="PF00905">
    <property type="entry name" value="Transpeptidase"/>
    <property type="match status" value="1"/>
</dbReference>
<dbReference type="SUPFAM" id="SSF56519">
    <property type="entry name" value="Penicillin binding protein dimerisation domain"/>
    <property type="match status" value="1"/>
</dbReference>
<dbReference type="GO" id="GO:0005886">
    <property type="term" value="C:plasma membrane"/>
    <property type="evidence" value="ECO:0007669"/>
    <property type="project" value="TreeGrafter"/>
</dbReference>
<dbReference type="Pfam" id="PF03717">
    <property type="entry name" value="PBP_dimer"/>
    <property type="match status" value="1"/>
</dbReference>
<evidence type="ECO:0000313" key="7">
    <source>
        <dbReference type="EMBL" id="AZG76934.1"/>
    </source>
</evidence>
<accession>A0A3G8M5S2</accession>
<sequence>MTQTMLDTQPSPPPVGKIRAMLRALFSTSLALSASRMRLAALAFLALYAVISIKLVYLAFKPEAATSRRAAAEAVAASRPDIIDRNGEALASDVKVMSVFAEPRRIIDKDEATELLTAVLPGLDARDLRERLGSKKGFVWVKREVTTHQRDEVFHLGLPGVGLIAENKRVYPNGPIGAHVLGFANVDNQGIAGIEKYIDGQGLADLHGAGFGVTPEELKPVSLSLDIRVTHALRDELEKGVTHFKAKAGAAAILDVNTGEVIALASLPDYDPNKPTEALDPIHINRMSVGVYEMGSTFKALTIAMALDSGKVNLNSRLDARGVLSFGRFKIHDYHAQNRALTLPEVFTYSSNVGTARMAMGQGVERHKAFLRKMGQLTRMRTELPESAEPIVPKNWGELNTMTIAFGHGLAVAPLQAMMAVGALMNGGYLITPTFIKRSEEEAKAGAERVVRPETSEAMRYLMRLNAEIGTARKVNVPGYFVGGKTGTAEKVVNGHYSKNRLFNTFMAVAPSDKPKYLFLTIMDEPQGLPETGGYATAAYNAGHVTGEIIERVGPILGLAPRFEPPHQPFPLLAKLGYGYANVPARGGGGH</sequence>
<dbReference type="KEGG" id="mros:EHO51_09420"/>
<dbReference type="PANTHER" id="PTHR30627">
    <property type="entry name" value="PEPTIDOGLYCAN D,D-TRANSPEPTIDASE"/>
    <property type="match status" value="1"/>
</dbReference>
<reference evidence="7 8" key="1">
    <citation type="submission" date="2018-11" db="EMBL/GenBank/DDBJ databases">
        <title>Genome squencing of methanotrophic bacteria isolated from alkaline groundwater in Korea.</title>
        <authorList>
            <person name="Nguyen L.N."/>
        </authorList>
    </citation>
    <scope>NUCLEOTIDE SEQUENCE [LARGE SCALE GENOMIC DNA]</scope>
    <source>
        <strain evidence="7 8">GW6</strain>
    </source>
</reference>
<dbReference type="PANTHER" id="PTHR30627:SF1">
    <property type="entry name" value="PEPTIDOGLYCAN D,D-TRANSPEPTIDASE FTSI"/>
    <property type="match status" value="1"/>
</dbReference>
<comment type="subcellular location">
    <subcellularLocation>
        <location evidence="1">Membrane</location>
    </subcellularLocation>
</comment>
<keyword evidence="2" id="KW-0121">Carboxypeptidase</keyword>
<keyword evidence="2" id="KW-0645">Protease</keyword>
<dbReference type="Gene3D" id="1.10.150.770">
    <property type="match status" value="1"/>
</dbReference>
<dbReference type="SUPFAM" id="SSF56601">
    <property type="entry name" value="beta-lactamase/transpeptidase-like"/>
    <property type="match status" value="1"/>
</dbReference>
<name>A0A3G8M5S2_9HYPH</name>
<organism evidence="7 8">
    <name type="scientific">Methylocystis rosea</name>
    <dbReference type="NCBI Taxonomy" id="173366"/>
    <lineage>
        <taxon>Bacteria</taxon>
        <taxon>Pseudomonadati</taxon>
        <taxon>Pseudomonadota</taxon>
        <taxon>Alphaproteobacteria</taxon>
        <taxon>Hyphomicrobiales</taxon>
        <taxon>Methylocystaceae</taxon>
        <taxon>Methylocystis</taxon>
    </lineage>
</organism>
<evidence type="ECO:0000256" key="4">
    <source>
        <dbReference type="SAM" id="Phobius"/>
    </source>
</evidence>
<dbReference type="InterPro" id="IPR036138">
    <property type="entry name" value="PBP_dimer_sf"/>
</dbReference>
<dbReference type="GO" id="GO:0008658">
    <property type="term" value="F:penicillin binding"/>
    <property type="evidence" value="ECO:0007669"/>
    <property type="project" value="InterPro"/>
</dbReference>
<feature type="domain" description="Penicillin-binding protein transpeptidase" evidence="5">
    <location>
        <begin position="249"/>
        <end position="538"/>
    </location>
</feature>
<feature type="domain" description="Penicillin-binding protein dimerisation" evidence="6">
    <location>
        <begin position="76"/>
        <end position="186"/>
    </location>
</feature>
<proteinExistence type="predicted"/>
<evidence type="ECO:0000259" key="6">
    <source>
        <dbReference type="Pfam" id="PF03717"/>
    </source>
</evidence>
<dbReference type="GO" id="GO:0004180">
    <property type="term" value="F:carboxypeptidase activity"/>
    <property type="evidence" value="ECO:0007669"/>
    <property type="project" value="UniProtKB-KW"/>
</dbReference>
<keyword evidence="4" id="KW-0812">Transmembrane</keyword>
<evidence type="ECO:0000256" key="2">
    <source>
        <dbReference type="ARBA" id="ARBA00022645"/>
    </source>
</evidence>
<dbReference type="Gene3D" id="3.90.1310.10">
    <property type="entry name" value="Penicillin-binding protein 2a (Domain 2)"/>
    <property type="match status" value="1"/>
</dbReference>
<feature type="transmembrane region" description="Helical" evidence="4">
    <location>
        <begin position="39"/>
        <end position="60"/>
    </location>
</feature>
<evidence type="ECO:0000259" key="5">
    <source>
        <dbReference type="Pfam" id="PF00905"/>
    </source>
</evidence>
<dbReference type="RefSeq" id="WP_124738672.1">
    <property type="nucleotide sequence ID" value="NZ_CP034086.1"/>
</dbReference>
<evidence type="ECO:0000256" key="3">
    <source>
        <dbReference type="ARBA" id="ARBA00023136"/>
    </source>
</evidence>
<keyword evidence="3 4" id="KW-0472">Membrane</keyword>
<dbReference type="Gene3D" id="3.30.450.330">
    <property type="match status" value="1"/>
</dbReference>
<evidence type="ECO:0000256" key="1">
    <source>
        <dbReference type="ARBA" id="ARBA00004370"/>
    </source>
</evidence>
<protein>
    <submittedName>
        <fullName evidence="7">Penicillin-binding protein 2</fullName>
    </submittedName>
</protein>
<dbReference type="GO" id="GO:0071555">
    <property type="term" value="P:cell wall organization"/>
    <property type="evidence" value="ECO:0007669"/>
    <property type="project" value="TreeGrafter"/>
</dbReference>
<dbReference type="InterPro" id="IPR050515">
    <property type="entry name" value="Beta-lactam/transpept"/>
</dbReference>
<dbReference type="Proteomes" id="UP000273982">
    <property type="component" value="Chromosome"/>
</dbReference>
<dbReference type="AlphaFoldDB" id="A0A3G8M5S2"/>
<keyword evidence="4" id="KW-1133">Transmembrane helix</keyword>
<dbReference type="InterPro" id="IPR012338">
    <property type="entry name" value="Beta-lactam/transpept-like"/>
</dbReference>
<dbReference type="InterPro" id="IPR005311">
    <property type="entry name" value="PBP_dimer"/>
</dbReference>